<dbReference type="GO" id="GO:0003735">
    <property type="term" value="F:structural constituent of ribosome"/>
    <property type="evidence" value="ECO:0007669"/>
    <property type="project" value="TreeGrafter"/>
</dbReference>
<gene>
    <name evidence="8" type="ORF">ASZ90_002537</name>
</gene>
<comment type="caution">
    <text evidence="8">The sequence shown here is derived from an EMBL/GenBank/DDBJ whole genome shotgun (WGS) entry which is preliminary data.</text>
</comment>
<dbReference type="AlphaFoldDB" id="A0A0W8G3D2"/>
<dbReference type="InterPro" id="IPR052571">
    <property type="entry name" value="Mt_RNA_Methyltransferase"/>
</dbReference>
<keyword evidence="3" id="KW-0809">Transit peptide</keyword>
<keyword evidence="4" id="KW-0408">Iron</keyword>
<dbReference type="InterPro" id="IPR015324">
    <property type="entry name" value="Ribosomal_Rsm22-like"/>
</dbReference>
<evidence type="ECO:0008006" key="9">
    <source>
        <dbReference type="Google" id="ProtNLM"/>
    </source>
</evidence>
<feature type="region of interest" description="Disordered" evidence="7">
    <location>
        <begin position="486"/>
        <end position="666"/>
    </location>
</feature>
<dbReference type="Gene3D" id="3.40.50.150">
    <property type="entry name" value="Vaccinia Virus protein VP39"/>
    <property type="match status" value="1"/>
</dbReference>
<proteinExistence type="predicted"/>
<dbReference type="SUPFAM" id="SSF53335">
    <property type="entry name" value="S-adenosyl-L-methionine-dependent methyltransferases"/>
    <property type="match status" value="1"/>
</dbReference>
<dbReference type="PANTHER" id="PTHR13184">
    <property type="entry name" value="37S RIBOSOMAL PROTEIN S22"/>
    <property type="match status" value="1"/>
</dbReference>
<keyword evidence="5" id="KW-0411">Iron-sulfur</keyword>
<name>A0A0W8G3D2_9ZZZZ</name>
<feature type="compositionally biased region" description="Low complexity" evidence="7">
    <location>
        <begin position="644"/>
        <end position="654"/>
    </location>
</feature>
<protein>
    <recommendedName>
        <fullName evidence="9">Methyltransferase</fullName>
    </recommendedName>
</protein>
<dbReference type="Pfam" id="PF09243">
    <property type="entry name" value="Rsm22"/>
    <property type="match status" value="1"/>
</dbReference>
<dbReference type="GO" id="GO:0051536">
    <property type="term" value="F:iron-sulfur cluster binding"/>
    <property type="evidence" value="ECO:0007669"/>
    <property type="project" value="UniProtKB-KW"/>
</dbReference>
<evidence type="ECO:0000256" key="5">
    <source>
        <dbReference type="ARBA" id="ARBA00023014"/>
    </source>
</evidence>
<reference evidence="8" key="1">
    <citation type="journal article" date="2015" name="Proc. Natl. Acad. Sci. U.S.A.">
        <title>Networks of energetic and metabolic interactions define dynamics in microbial communities.</title>
        <authorList>
            <person name="Embree M."/>
            <person name="Liu J.K."/>
            <person name="Al-Bassam M.M."/>
            <person name="Zengler K."/>
        </authorList>
    </citation>
    <scope>NUCLEOTIDE SEQUENCE</scope>
</reference>
<dbReference type="PANTHER" id="PTHR13184:SF5">
    <property type="entry name" value="METHYLTRANSFERASE-LIKE PROTEIN 17, MITOCHONDRIAL"/>
    <property type="match status" value="1"/>
</dbReference>
<comment type="subcellular location">
    <subcellularLocation>
        <location evidence="1">Mitochondrion</location>
    </subcellularLocation>
</comment>
<dbReference type="GO" id="GO:0006412">
    <property type="term" value="P:translation"/>
    <property type="evidence" value="ECO:0007669"/>
    <property type="project" value="InterPro"/>
</dbReference>
<feature type="compositionally biased region" description="Basic and acidic residues" evidence="7">
    <location>
        <begin position="65"/>
        <end position="79"/>
    </location>
</feature>
<dbReference type="EMBL" id="LNQE01000310">
    <property type="protein sequence ID" value="KUG27597.1"/>
    <property type="molecule type" value="Genomic_DNA"/>
</dbReference>
<sequence>MSPRQTGKKGPDGPDATARPRGDGRGGPRSREGHEGRERRGENGAREDRAEKTGRGGHSARGARGAHDSRDTRSSHGESRTPAPTRGRGGKPGKDATGRAPGAGKKKAASGSPARPTGSPGSAAAKARPGVAAAGSVLTWTREGRLFPAPGPDAAAALVDYEALLKTVMPLRISHARELPSAIHSLSASLTCERAAGPRPGYLSDPRMLAAYAWYFLPWNLYRLTRLLRGLDLDLPDGATVVDAGSGPLTMVQALWIAAPRLRTRRIDFVCLDRSRAALALGREMFLGLAGEETPWRVETVREELPRLPRGVADLVTAANVLNELAVRRSRSLSEQTGLLAATLCGALRPGGRLLLVEPGVRASGKLLSKLRENLIEDQEMSLLAPCTHAGPCPLAARGTGTWCHFTVDTVGVPPWLEALSKRSGLPKRDVSLSFLFAGDRAASVDPSLGRVVSNPFPAPGREGEWARYACASGGLRLYVTPARGGLVPGDLARTPKVQSPARDKKSGAAIYLLQAPQWEPGRGPAEKPAAQGPAHKASGNRDTPAGPHQGRGRAKEQSERETGKNARPGPARGKAPAGAPEGKTSPRGASKPAKAPRGQSSATRSPAGAPEGKKSPRGASKPAKTPRGQSSAKKSSAGRPGGKKSPASAGKAASRNKDTSREHDR</sequence>
<feature type="compositionally biased region" description="Basic and acidic residues" evidence="7">
    <location>
        <begin position="656"/>
        <end position="666"/>
    </location>
</feature>
<feature type="compositionally biased region" description="Basic and acidic residues" evidence="7">
    <location>
        <begin position="18"/>
        <end position="54"/>
    </location>
</feature>
<evidence type="ECO:0000256" key="4">
    <source>
        <dbReference type="ARBA" id="ARBA00023004"/>
    </source>
</evidence>
<evidence type="ECO:0000256" key="7">
    <source>
        <dbReference type="SAM" id="MobiDB-lite"/>
    </source>
</evidence>
<evidence type="ECO:0000256" key="2">
    <source>
        <dbReference type="ARBA" id="ARBA00022723"/>
    </source>
</evidence>
<dbReference type="GO" id="GO:0046872">
    <property type="term" value="F:metal ion binding"/>
    <property type="evidence" value="ECO:0007669"/>
    <property type="project" value="UniProtKB-KW"/>
</dbReference>
<feature type="compositionally biased region" description="Basic and acidic residues" evidence="7">
    <location>
        <begin position="554"/>
        <end position="565"/>
    </location>
</feature>
<keyword evidence="2" id="KW-0479">Metal-binding</keyword>
<evidence type="ECO:0000313" key="8">
    <source>
        <dbReference type="EMBL" id="KUG27597.1"/>
    </source>
</evidence>
<feature type="region of interest" description="Disordered" evidence="7">
    <location>
        <begin position="1"/>
        <end position="129"/>
    </location>
</feature>
<accession>A0A0W8G3D2</accession>
<organism evidence="8">
    <name type="scientific">hydrocarbon metagenome</name>
    <dbReference type="NCBI Taxonomy" id="938273"/>
    <lineage>
        <taxon>unclassified sequences</taxon>
        <taxon>metagenomes</taxon>
        <taxon>ecological metagenomes</taxon>
    </lineage>
</organism>
<feature type="compositionally biased region" description="Low complexity" evidence="7">
    <location>
        <begin position="567"/>
        <end position="584"/>
    </location>
</feature>
<dbReference type="GO" id="GO:0005739">
    <property type="term" value="C:mitochondrion"/>
    <property type="evidence" value="ECO:0007669"/>
    <property type="project" value="UniProtKB-SubCell"/>
</dbReference>
<evidence type="ECO:0000256" key="1">
    <source>
        <dbReference type="ARBA" id="ARBA00004173"/>
    </source>
</evidence>
<dbReference type="GO" id="GO:0015935">
    <property type="term" value="C:small ribosomal subunit"/>
    <property type="evidence" value="ECO:0007669"/>
    <property type="project" value="TreeGrafter"/>
</dbReference>
<evidence type="ECO:0000256" key="3">
    <source>
        <dbReference type="ARBA" id="ARBA00022946"/>
    </source>
</evidence>
<dbReference type="InterPro" id="IPR029063">
    <property type="entry name" value="SAM-dependent_MTases_sf"/>
</dbReference>
<dbReference type="GO" id="GO:0008168">
    <property type="term" value="F:methyltransferase activity"/>
    <property type="evidence" value="ECO:0007669"/>
    <property type="project" value="InterPro"/>
</dbReference>
<feature type="compositionally biased region" description="Low complexity" evidence="7">
    <location>
        <begin position="98"/>
        <end position="129"/>
    </location>
</feature>
<keyword evidence="6" id="KW-0496">Mitochondrion</keyword>
<evidence type="ECO:0000256" key="6">
    <source>
        <dbReference type="ARBA" id="ARBA00023128"/>
    </source>
</evidence>